<gene>
    <name evidence="2" type="ORF">BC936DRAFT_148538</name>
</gene>
<evidence type="ECO:0000259" key="1">
    <source>
        <dbReference type="Pfam" id="PF09820"/>
    </source>
</evidence>
<dbReference type="AlphaFoldDB" id="A0A433D2U9"/>
<proteinExistence type="predicted"/>
<dbReference type="PANTHER" id="PTHR34825:SF1">
    <property type="entry name" value="AAA-ATPASE-LIKE DOMAIN-CONTAINING PROTEIN"/>
    <property type="match status" value="1"/>
</dbReference>
<dbReference type="EMBL" id="RBNI01007707">
    <property type="protein sequence ID" value="RUP45162.1"/>
    <property type="molecule type" value="Genomic_DNA"/>
</dbReference>
<accession>A0A433D2U9</accession>
<dbReference type="Proteomes" id="UP000268093">
    <property type="component" value="Unassembled WGS sequence"/>
</dbReference>
<evidence type="ECO:0000313" key="3">
    <source>
        <dbReference type="Proteomes" id="UP000268093"/>
    </source>
</evidence>
<dbReference type="OrthoDB" id="5584915at2759"/>
<name>A0A433D2U9_9FUNG</name>
<dbReference type="PANTHER" id="PTHR34825">
    <property type="entry name" value="CONSERVED PROTEIN, WITH A WEAK D-GALACTARATE DEHYDRATASE/ALTRONATE HYDROLASE DOMAIN"/>
    <property type="match status" value="1"/>
</dbReference>
<protein>
    <recommendedName>
        <fullName evidence="1">AAA-ATPase-like domain-containing protein</fullName>
    </recommendedName>
</protein>
<evidence type="ECO:0000313" key="2">
    <source>
        <dbReference type="EMBL" id="RUP45162.1"/>
    </source>
</evidence>
<comment type="caution">
    <text evidence="2">The sequence shown here is derived from an EMBL/GenBank/DDBJ whole genome shotgun (WGS) entry which is preliminary data.</text>
</comment>
<organism evidence="2 3">
    <name type="scientific">Jimgerdemannia flammicorona</name>
    <dbReference type="NCBI Taxonomy" id="994334"/>
    <lineage>
        <taxon>Eukaryota</taxon>
        <taxon>Fungi</taxon>
        <taxon>Fungi incertae sedis</taxon>
        <taxon>Mucoromycota</taxon>
        <taxon>Mucoromycotina</taxon>
        <taxon>Endogonomycetes</taxon>
        <taxon>Endogonales</taxon>
        <taxon>Endogonaceae</taxon>
        <taxon>Jimgerdemannia</taxon>
    </lineage>
</organism>
<reference evidence="2 3" key="1">
    <citation type="journal article" date="2018" name="New Phytol.">
        <title>Phylogenomics of Endogonaceae and evolution of mycorrhizas within Mucoromycota.</title>
        <authorList>
            <person name="Chang Y."/>
            <person name="Desiro A."/>
            <person name="Na H."/>
            <person name="Sandor L."/>
            <person name="Lipzen A."/>
            <person name="Clum A."/>
            <person name="Barry K."/>
            <person name="Grigoriev I.V."/>
            <person name="Martin F.M."/>
            <person name="Stajich J.E."/>
            <person name="Smith M.E."/>
            <person name="Bonito G."/>
            <person name="Spatafora J.W."/>
        </authorList>
    </citation>
    <scope>NUCLEOTIDE SEQUENCE [LARGE SCALE GENOMIC DNA]</scope>
    <source>
        <strain evidence="2 3">GMNB39</strain>
    </source>
</reference>
<sequence length="264" mass="30893">MLISDFCDANNTISIVLRPRRFGFSSSAFELLEIANKRPELLDTEFGRYLVIHLNLRDITRDTWESPAYREWDSALQKLSMYLTRHYKCIGCIVLIDEYETPMIDNFDTPITSEHHKKYYCHAIDFFKRLYSSLLNNNSNIHKAFVVGVLPVEMHMLLPGVDSLSYDGYVDRFGFTEPEVVQLHSEHVNEDMPSIDNLRDLCGGYWVGKYELYNPQLIIKYITNNRSDYGSNGDYAYTIRHLIFNAKHDTKDRMIKMLNYICVP</sequence>
<dbReference type="Pfam" id="PF09820">
    <property type="entry name" value="AAA-ATPase_like"/>
    <property type="match status" value="1"/>
</dbReference>
<feature type="domain" description="AAA-ATPase-like" evidence="1">
    <location>
        <begin position="39"/>
        <end position="155"/>
    </location>
</feature>
<dbReference type="InterPro" id="IPR018631">
    <property type="entry name" value="AAA-ATPase-like_dom"/>
</dbReference>
<keyword evidence="3" id="KW-1185">Reference proteome</keyword>